<dbReference type="SUPFAM" id="SSF46689">
    <property type="entry name" value="Homeodomain-like"/>
    <property type="match status" value="1"/>
</dbReference>
<reference evidence="4" key="3">
    <citation type="submission" date="2017-10" db="EMBL/GenBank/DDBJ databases">
        <authorList>
            <person name="Banno H."/>
            <person name="Chua N.-H."/>
        </authorList>
    </citation>
    <scope>NUCLEOTIDE SEQUENCE [LARGE SCALE GENOMIC DNA]</scope>
    <source>
        <strain evidence="4">Kuenenia_mbr1_ru-nijmegen</strain>
    </source>
</reference>
<keyword evidence="1" id="KW-0175">Coiled coil</keyword>
<keyword evidence="5" id="KW-1185">Reference proteome</keyword>
<dbReference type="RefSeq" id="WP_099326383.1">
    <property type="nucleotide sequence ID" value="NZ_CP049055.1"/>
</dbReference>
<gene>
    <name evidence="3" type="ORF">KsCSTR_36700</name>
    <name evidence="4" type="ORF">KSMBR1_3375</name>
    <name evidence="2" type="ORF">kuste2402</name>
</gene>
<evidence type="ECO:0000313" key="5">
    <source>
        <dbReference type="Proteomes" id="UP000221734"/>
    </source>
</evidence>
<dbReference type="EMBL" id="CP049055">
    <property type="protein sequence ID" value="QII13049.1"/>
    <property type="molecule type" value="Genomic_DNA"/>
</dbReference>
<evidence type="ECO:0000313" key="2">
    <source>
        <dbReference type="EMBL" id="CAJ73148.1"/>
    </source>
</evidence>
<feature type="coiled-coil region" evidence="1">
    <location>
        <begin position="24"/>
        <end position="88"/>
    </location>
</feature>
<evidence type="ECO:0000313" key="4">
    <source>
        <dbReference type="EMBL" id="SOH05850.1"/>
    </source>
</evidence>
<dbReference type="InterPro" id="IPR009057">
    <property type="entry name" value="Homeodomain-like_sf"/>
</dbReference>
<accession>Q1Q6E6</accession>
<dbReference type="Proteomes" id="UP000221734">
    <property type="component" value="Chromosome Kuenenia_stuttgartiensis_MBR1"/>
</dbReference>
<dbReference type="EMBL" id="CT573071">
    <property type="protein sequence ID" value="CAJ73148.1"/>
    <property type="molecule type" value="Genomic_DNA"/>
</dbReference>
<evidence type="ECO:0000313" key="6">
    <source>
        <dbReference type="Proteomes" id="UP000501926"/>
    </source>
</evidence>
<dbReference type="Proteomes" id="UP000501926">
    <property type="component" value="Chromosome"/>
</dbReference>
<dbReference type="EMBL" id="LT934425">
    <property type="protein sequence ID" value="SOH05850.1"/>
    <property type="molecule type" value="Genomic_DNA"/>
</dbReference>
<reference evidence="2" key="2">
    <citation type="submission" date="2006-01" db="EMBL/GenBank/DDBJ databases">
        <authorList>
            <person name="Genoscope"/>
        </authorList>
    </citation>
    <scope>NUCLEOTIDE SEQUENCE</scope>
</reference>
<evidence type="ECO:0000313" key="3">
    <source>
        <dbReference type="EMBL" id="QII13049.1"/>
    </source>
</evidence>
<dbReference type="OrthoDB" id="291972at2"/>
<proteinExistence type="predicted"/>
<reference evidence="3 6" key="5">
    <citation type="submission" date="2020-02" db="EMBL/GenBank/DDBJ databases">
        <title>Newly sequenced genome of strain CSTR1 showed variability in Candidatus Kuenenia stuttgartiensis genomes.</title>
        <authorList>
            <person name="Ding C."/>
            <person name="Adrian L."/>
        </authorList>
    </citation>
    <scope>NUCLEOTIDE SEQUENCE [LARGE SCALE GENOMIC DNA]</scope>
    <source>
        <strain evidence="3 6">CSTR1</strain>
    </source>
</reference>
<reference evidence="2" key="1">
    <citation type="journal article" date="2006" name="Nature">
        <title>Deciphering the evolution and metabolism of an anammox bacterium from a community genome.</title>
        <authorList>
            <person name="Strous M."/>
            <person name="Pelletier E."/>
            <person name="Mangenot S."/>
            <person name="Rattei T."/>
            <person name="Lehner A."/>
            <person name="Taylor M.W."/>
            <person name="Horn M."/>
            <person name="Daims H."/>
            <person name="Bartol-Mavel D."/>
            <person name="Wincker P."/>
            <person name="Barbe V."/>
            <person name="Fonknechten N."/>
            <person name="Vallenet D."/>
            <person name="Segurens B."/>
            <person name="Schenowitz-Truong C."/>
            <person name="Medigue C."/>
            <person name="Collingro A."/>
            <person name="Snel B."/>
            <person name="Dutilh B.E."/>
            <person name="OpDenCamp H.J.M."/>
            <person name="vanDerDrift C."/>
            <person name="Cirpus I."/>
            <person name="vanDePas-Schoonen K.T."/>
            <person name="Harhangi H.R."/>
            <person name="vanNiftrik L."/>
            <person name="Schmid M."/>
            <person name="Keltjens J."/>
            <person name="vanDeVossenberg J."/>
            <person name="Kartal B."/>
            <person name="Meier H."/>
            <person name="Frishman D."/>
            <person name="Huynen M.A."/>
            <person name="Mewes H."/>
            <person name="Weissenbach J."/>
            <person name="Jetten M.S.M."/>
            <person name="Wagner M."/>
            <person name="LePaslier D."/>
        </authorList>
    </citation>
    <scope>NUCLEOTIDE SEQUENCE</scope>
</reference>
<organism evidence="2">
    <name type="scientific">Kuenenia stuttgartiensis</name>
    <dbReference type="NCBI Taxonomy" id="174633"/>
    <lineage>
        <taxon>Bacteria</taxon>
        <taxon>Pseudomonadati</taxon>
        <taxon>Planctomycetota</taxon>
        <taxon>Candidatus Brocadiia</taxon>
        <taxon>Candidatus Brocadiales</taxon>
        <taxon>Candidatus Brocadiaceae</taxon>
        <taxon>Candidatus Kuenenia</taxon>
    </lineage>
</organism>
<evidence type="ECO:0000256" key="1">
    <source>
        <dbReference type="SAM" id="Coils"/>
    </source>
</evidence>
<reference evidence="5" key="4">
    <citation type="submission" date="2017-10" db="EMBL/GenBank/DDBJ databases">
        <authorList>
            <person name="Frank J."/>
        </authorList>
    </citation>
    <scope>NUCLEOTIDE SEQUENCE [LARGE SCALE GENOMIC DNA]</scope>
</reference>
<dbReference type="KEGG" id="kst:KSMBR1_3375"/>
<name>Q1Q6E6_KUEST</name>
<dbReference type="AlphaFoldDB" id="Q1Q6E6"/>
<sequence length="123" mass="14773">MRKSSNTEFMAKVALEAIRDEKTLAELSSQYEMHRTQIAKWRKRAIEGLGGIFQEKEAKLVGEKEKVIDELYRQIRKLKVENEWLKKNLHRLSIHEKRGMIEVYNKELSSVTFLWLQRSNRYY</sequence>
<protein>
    <recommendedName>
        <fullName evidence="7">Transposase</fullName>
    </recommendedName>
</protein>
<evidence type="ECO:0008006" key="7">
    <source>
        <dbReference type="Google" id="ProtNLM"/>
    </source>
</evidence>